<proteinExistence type="predicted"/>
<dbReference type="EMBL" id="ML213503">
    <property type="protein sequence ID" value="TFK57465.1"/>
    <property type="molecule type" value="Genomic_DNA"/>
</dbReference>
<gene>
    <name evidence="1" type="ORF">OE88DRAFT_1651200</name>
</gene>
<dbReference type="OrthoDB" id="3335429at2759"/>
<dbReference type="AlphaFoldDB" id="A0A5C3NKQ6"/>
<name>A0A5C3NKQ6_9AGAM</name>
<evidence type="ECO:0000313" key="2">
    <source>
        <dbReference type="Proteomes" id="UP000305948"/>
    </source>
</evidence>
<protein>
    <recommendedName>
        <fullName evidence="3">BTB domain-containing protein</fullName>
    </recommendedName>
</protein>
<accession>A0A5C3NKQ6</accession>
<organism evidence="1 2">
    <name type="scientific">Heliocybe sulcata</name>
    <dbReference type="NCBI Taxonomy" id="5364"/>
    <lineage>
        <taxon>Eukaryota</taxon>
        <taxon>Fungi</taxon>
        <taxon>Dikarya</taxon>
        <taxon>Basidiomycota</taxon>
        <taxon>Agaricomycotina</taxon>
        <taxon>Agaricomycetes</taxon>
        <taxon>Gloeophyllales</taxon>
        <taxon>Gloeophyllaceae</taxon>
        <taxon>Heliocybe</taxon>
    </lineage>
</organism>
<keyword evidence="2" id="KW-1185">Reference proteome</keyword>
<dbReference type="Proteomes" id="UP000305948">
    <property type="component" value="Unassembled WGS sequence"/>
</dbReference>
<evidence type="ECO:0000313" key="1">
    <source>
        <dbReference type="EMBL" id="TFK57465.1"/>
    </source>
</evidence>
<reference evidence="1 2" key="1">
    <citation type="journal article" date="2019" name="Nat. Ecol. Evol.">
        <title>Megaphylogeny resolves global patterns of mushroom evolution.</title>
        <authorList>
            <person name="Varga T."/>
            <person name="Krizsan K."/>
            <person name="Foldi C."/>
            <person name="Dima B."/>
            <person name="Sanchez-Garcia M."/>
            <person name="Sanchez-Ramirez S."/>
            <person name="Szollosi G.J."/>
            <person name="Szarkandi J.G."/>
            <person name="Papp V."/>
            <person name="Albert L."/>
            <person name="Andreopoulos W."/>
            <person name="Angelini C."/>
            <person name="Antonin V."/>
            <person name="Barry K.W."/>
            <person name="Bougher N.L."/>
            <person name="Buchanan P."/>
            <person name="Buyck B."/>
            <person name="Bense V."/>
            <person name="Catcheside P."/>
            <person name="Chovatia M."/>
            <person name="Cooper J."/>
            <person name="Damon W."/>
            <person name="Desjardin D."/>
            <person name="Finy P."/>
            <person name="Geml J."/>
            <person name="Haridas S."/>
            <person name="Hughes K."/>
            <person name="Justo A."/>
            <person name="Karasinski D."/>
            <person name="Kautmanova I."/>
            <person name="Kiss B."/>
            <person name="Kocsube S."/>
            <person name="Kotiranta H."/>
            <person name="LaButti K.M."/>
            <person name="Lechner B.E."/>
            <person name="Liimatainen K."/>
            <person name="Lipzen A."/>
            <person name="Lukacs Z."/>
            <person name="Mihaltcheva S."/>
            <person name="Morgado L.N."/>
            <person name="Niskanen T."/>
            <person name="Noordeloos M.E."/>
            <person name="Ohm R.A."/>
            <person name="Ortiz-Santana B."/>
            <person name="Ovrebo C."/>
            <person name="Racz N."/>
            <person name="Riley R."/>
            <person name="Savchenko A."/>
            <person name="Shiryaev A."/>
            <person name="Soop K."/>
            <person name="Spirin V."/>
            <person name="Szebenyi C."/>
            <person name="Tomsovsky M."/>
            <person name="Tulloss R.E."/>
            <person name="Uehling J."/>
            <person name="Grigoriev I.V."/>
            <person name="Vagvolgyi C."/>
            <person name="Papp T."/>
            <person name="Martin F.M."/>
            <person name="Miettinen O."/>
            <person name="Hibbett D.S."/>
            <person name="Nagy L.G."/>
        </authorList>
    </citation>
    <scope>NUCLEOTIDE SEQUENCE [LARGE SCALE GENOMIC DNA]</scope>
    <source>
        <strain evidence="1 2">OMC1185</strain>
    </source>
</reference>
<sequence length="320" mass="35671">MSQIYEEMSGDASISSYDAKQEASVGKESLTVLLCADPDFFVQSIPDGVQYGIRKACLRDGSEIFRDMFLCCDTDSEVEENQVLKLQENACTLEALLRLLHNPPAPVLTPATDEDEDDADTTAPTKVANVVPLPVLKIFLNLADKYLFSEDIVDSMHSHLAAQASLLPLEIYAYATGHGFPKLAAEASAYLLHPSLSAYTPQEISIIPTVEAYHRLVLLHYERIKQLKDLLRGEEIFPHGYGQCHLHGKDTRFAWGKYKDNLVPKLEAGTDLAAEMRGFSSALPQCEVCYRACNAAVDMLEYKFRKIIKRIDQLPPVRTT</sequence>
<evidence type="ECO:0008006" key="3">
    <source>
        <dbReference type="Google" id="ProtNLM"/>
    </source>
</evidence>